<dbReference type="Proteomes" id="UP000604825">
    <property type="component" value="Unassembled WGS sequence"/>
</dbReference>
<sequence length="283" mass="32239">MSLRIINYWFWVDVHLCLLEILSSYSLSLLVLCSCASRFQFSIFSTDRGPIPRFGVRSYVNNKFRNQATISLDFVTKEVSLSLAWGYLSPMIRMQATESDATSDSDAFRDIENPELCGHCKNLAPHYDKAAQALSKHDPPIVLAKVDANEEKNKPLATKYEIQGFPTIMIFRNQGKNIQEYKGPREADGIVYYLRKQVGPASKELKSPEDVATHFDDKKTYTVGIFTEFSGTEFTDFMEVAEKLRSDYDFWPHFCMPTTLPCGDAAVERQRHDKTDPPVGMPF</sequence>
<dbReference type="GO" id="GO:0003756">
    <property type="term" value="F:protein disulfide isomerase activity"/>
    <property type="evidence" value="ECO:0007669"/>
    <property type="project" value="UniProtKB-EC"/>
</dbReference>
<evidence type="ECO:0000313" key="12">
    <source>
        <dbReference type="EMBL" id="CAD6205143.1"/>
    </source>
</evidence>
<dbReference type="PROSITE" id="PS51257">
    <property type="entry name" value="PROKAR_LIPOPROTEIN"/>
    <property type="match status" value="1"/>
</dbReference>
<comment type="catalytic activity">
    <reaction evidence="1">
        <text>Catalyzes the rearrangement of -S-S- bonds in proteins.</text>
        <dbReference type="EC" id="5.3.4.1"/>
    </reaction>
</comment>
<dbReference type="GO" id="GO:0005788">
    <property type="term" value="C:endoplasmic reticulum lumen"/>
    <property type="evidence" value="ECO:0007669"/>
    <property type="project" value="UniProtKB-SubCell"/>
</dbReference>
<dbReference type="CDD" id="cd02961">
    <property type="entry name" value="PDI_a_family"/>
    <property type="match status" value="1"/>
</dbReference>
<evidence type="ECO:0000256" key="10">
    <source>
        <dbReference type="ARBA" id="ARBA00060135"/>
    </source>
</evidence>
<comment type="subcellular location">
    <subcellularLocation>
        <location evidence="2">Endoplasmic reticulum lumen</location>
    </subcellularLocation>
</comment>
<dbReference type="OrthoDB" id="1700492at2759"/>
<organism evidence="12 13">
    <name type="scientific">Miscanthus lutarioriparius</name>
    <dbReference type="NCBI Taxonomy" id="422564"/>
    <lineage>
        <taxon>Eukaryota</taxon>
        <taxon>Viridiplantae</taxon>
        <taxon>Streptophyta</taxon>
        <taxon>Embryophyta</taxon>
        <taxon>Tracheophyta</taxon>
        <taxon>Spermatophyta</taxon>
        <taxon>Magnoliopsida</taxon>
        <taxon>Liliopsida</taxon>
        <taxon>Poales</taxon>
        <taxon>Poaceae</taxon>
        <taxon>PACMAD clade</taxon>
        <taxon>Panicoideae</taxon>
        <taxon>Andropogonodae</taxon>
        <taxon>Andropogoneae</taxon>
        <taxon>Saccharinae</taxon>
        <taxon>Miscanthus</taxon>
    </lineage>
</organism>
<proteinExistence type="inferred from homology"/>
<comment type="caution">
    <text evidence="12">The sequence shown here is derived from an EMBL/GenBank/DDBJ whole genome shotgun (WGS) entry which is preliminary data.</text>
</comment>
<gene>
    <name evidence="12" type="ORF">NCGR_LOCUS2976</name>
</gene>
<dbReference type="EC" id="5.3.4.1" evidence="4"/>
<dbReference type="EMBL" id="CAJGYO010000001">
    <property type="protein sequence ID" value="CAD6205143.1"/>
    <property type="molecule type" value="Genomic_DNA"/>
</dbReference>
<evidence type="ECO:0000256" key="3">
    <source>
        <dbReference type="ARBA" id="ARBA00006347"/>
    </source>
</evidence>
<protein>
    <recommendedName>
        <fullName evidence="4">protein disulfide-isomerase</fullName>
        <ecNumber evidence="4">5.3.4.1</ecNumber>
    </recommendedName>
</protein>
<keyword evidence="5" id="KW-0732">Signal</keyword>
<comment type="similarity">
    <text evidence="3">Belongs to the protein disulfide isomerase family.</text>
</comment>
<dbReference type="Pfam" id="PF00085">
    <property type="entry name" value="Thioredoxin"/>
    <property type="match status" value="1"/>
</dbReference>
<evidence type="ECO:0000256" key="4">
    <source>
        <dbReference type="ARBA" id="ARBA00012723"/>
    </source>
</evidence>
<reference evidence="12" key="1">
    <citation type="submission" date="2020-10" db="EMBL/GenBank/DDBJ databases">
        <authorList>
            <person name="Han B."/>
            <person name="Lu T."/>
            <person name="Zhao Q."/>
            <person name="Huang X."/>
            <person name="Zhao Y."/>
        </authorList>
    </citation>
    <scope>NUCLEOTIDE SEQUENCE</scope>
</reference>
<dbReference type="FunFam" id="3.40.30.10:FF:000107">
    <property type="entry name" value="Protein disulfide-isomerase 5-2"/>
    <property type="match status" value="1"/>
</dbReference>
<evidence type="ECO:0000259" key="11">
    <source>
        <dbReference type="PROSITE" id="PS51352"/>
    </source>
</evidence>
<dbReference type="Gene3D" id="3.40.30.10">
    <property type="entry name" value="Glutaredoxin"/>
    <property type="match status" value="2"/>
</dbReference>
<evidence type="ECO:0000256" key="6">
    <source>
        <dbReference type="ARBA" id="ARBA00022824"/>
    </source>
</evidence>
<feature type="domain" description="Thioredoxin" evidence="11">
    <location>
        <begin position="83"/>
        <end position="199"/>
    </location>
</feature>
<keyword evidence="9" id="KW-0676">Redox-active center</keyword>
<keyword evidence="13" id="KW-1185">Reference proteome</keyword>
<evidence type="ECO:0000256" key="1">
    <source>
        <dbReference type="ARBA" id="ARBA00001182"/>
    </source>
</evidence>
<evidence type="ECO:0000256" key="5">
    <source>
        <dbReference type="ARBA" id="ARBA00022729"/>
    </source>
</evidence>
<evidence type="ECO:0000256" key="8">
    <source>
        <dbReference type="ARBA" id="ARBA00023235"/>
    </source>
</evidence>
<comment type="function">
    <text evidence="10">Acts as a protein-folding catalyst that interacts with nascent polypeptides to catalyze the formation, isomerization, and reduction or oxidation of disulfide bonds. May play a role in storage protein biogenesis.</text>
</comment>
<dbReference type="GO" id="GO:0006457">
    <property type="term" value="P:protein folding"/>
    <property type="evidence" value="ECO:0007669"/>
    <property type="project" value="TreeGrafter"/>
</dbReference>
<dbReference type="PANTHER" id="PTHR18929:SF132">
    <property type="entry name" value="PROTEIN DISULFIDE-ISOMERASE A3"/>
    <property type="match status" value="1"/>
</dbReference>
<evidence type="ECO:0000256" key="9">
    <source>
        <dbReference type="ARBA" id="ARBA00023284"/>
    </source>
</evidence>
<dbReference type="GO" id="GO:0034976">
    <property type="term" value="P:response to endoplasmic reticulum stress"/>
    <property type="evidence" value="ECO:0007669"/>
    <property type="project" value="TreeGrafter"/>
</dbReference>
<dbReference type="InterPro" id="IPR013766">
    <property type="entry name" value="Thioredoxin_domain"/>
</dbReference>
<dbReference type="PROSITE" id="PS51352">
    <property type="entry name" value="THIOREDOXIN_2"/>
    <property type="match status" value="1"/>
</dbReference>
<dbReference type="PANTHER" id="PTHR18929">
    <property type="entry name" value="PROTEIN DISULFIDE ISOMERASE"/>
    <property type="match status" value="1"/>
</dbReference>
<dbReference type="CDD" id="cd02981">
    <property type="entry name" value="PDI_b_family"/>
    <property type="match status" value="1"/>
</dbReference>
<evidence type="ECO:0000313" key="13">
    <source>
        <dbReference type="Proteomes" id="UP000604825"/>
    </source>
</evidence>
<name>A0A811MEI1_9POAL</name>
<keyword evidence="6" id="KW-0256">Endoplasmic reticulum</keyword>
<dbReference type="AlphaFoldDB" id="A0A811MEI1"/>
<keyword evidence="7" id="KW-1015">Disulfide bond</keyword>
<accession>A0A811MEI1</accession>
<keyword evidence="8" id="KW-0413">Isomerase</keyword>
<evidence type="ECO:0000256" key="7">
    <source>
        <dbReference type="ARBA" id="ARBA00023157"/>
    </source>
</evidence>
<evidence type="ECO:0000256" key="2">
    <source>
        <dbReference type="ARBA" id="ARBA00004319"/>
    </source>
</evidence>
<dbReference type="SUPFAM" id="SSF52833">
    <property type="entry name" value="Thioredoxin-like"/>
    <property type="match status" value="2"/>
</dbReference>
<dbReference type="InterPro" id="IPR036249">
    <property type="entry name" value="Thioredoxin-like_sf"/>
</dbReference>